<evidence type="ECO:0000256" key="1">
    <source>
        <dbReference type="SAM" id="Phobius"/>
    </source>
</evidence>
<dbReference type="PANTHER" id="PTHR40115">
    <property type="entry name" value="INNER MEMBRANE PROTEIN WITH PEPSY TM HELIX"/>
    <property type="match status" value="1"/>
</dbReference>
<proteinExistence type="predicted"/>
<evidence type="ECO:0000313" key="3">
    <source>
        <dbReference type="Proteomes" id="UP000307140"/>
    </source>
</evidence>
<evidence type="ECO:0008006" key="4">
    <source>
        <dbReference type="Google" id="ProtNLM"/>
    </source>
</evidence>
<keyword evidence="3" id="KW-1185">Reference proteome</keyword>
<comment type="caution">
    <text evidence="2">The sequence shown here is derived from an EMBL/GenBank/DDBJ whole genome shotgun (WGS) entry which is preliminary data.</text>
</comment>
<feature type="transmembrane region" description="Helical" evidence="1">
    <location>
        <begin position="162"/>
        <end position="179"/>
    </location>
</feature>
<dbReference type="Proteomes" id="UP000307140">
    <property type="component" value="Unassembled WGS sequence"/>
</dbReference>
<accession>A0A5S3NDN1</accession>
<dbReference type="EMBL" id="VANR01000002">
    <property type="protein sequence ID" value="TMM31236.1"/>
    <property type="molecule type" value="Genomic_DNA"/>
</dbReference>
<dbReference type="OrthoDB" id="9787788at2"/>
<dbReference type="PANTHER" id="PTHR40115:SF1">
    <property type="entry name" value="INNER MEMBRANE PROTEIN WITH PEPSY TM HELIX"/>
    <property type="match status" value="1"/>
</dbReference>
<protein>
    <recommendedName>
        <fullName evidence="4">Peptidase</fullName>
    </recommendedName>
</protein>
<dbReference type="Pfam" id="PF16357">
    <property type="entry name" value="PepSY_TM_like_2"/>
    <property type="match status" value="1"/>
</dbReference>
<sequence>MKITNRSLHRDIAYFYVGLLIAFSLSGIILNHRQDWYPMDYTYESKEVTLTLPNNEQEITKDFLQNATKNFEATYDGHRIRNGSLRVYFKGNGILDMKLSENKGVLEFKRKVPIIGHSMYLHKTTNKFWIWYSDIFGAAMLVIAITGILIPSGKKGFKKRGWKLALAGLIFPLLFLILFP</sequence>
<dbReference type="AlphaFoldDB" id="A0A5S3NDN1"/>
<feature type="transmembrane region" description="Helical" evidence="1">
    <location>
        <begin position="12"/>
        <end position="30"/>
    </location>
</feature>
<keyword evidence="1" id="KW-0472">Membrane</keyword>
<gene>
    <name evidence="2" type="ORF">FDT66_04510</name>
</gene>
<feature type="transmembrane region" description="Helical" evidence="1">
    <location>
        <begin position="129"/>
        <end position="150"/>
    </location>
</feature>
<name>A0A5S3NDN1_9FLAO</name>
<reference evidence="2 3" key="1">
    <citation type="submission" date="2019-05" db="EMBL/GenBank/DDBJ databases">
        <title>Polaribacter aestuariivivens sp. nov., isolated from a tidal flat.</title>
        <authorList>
            <person name="Yoon J.-H."/>
        </authorList>
    </citation>
    <scope>NUCLEOTIDE SEQUENCE [LARGE SCALE GENOMIC DNA]</scope>
    <source>
        <strain evidence="2 3">DBTF-3</strain>
    </source>
</reference>
<keyword evidence="1" id="KW-1133">Transmembrane helix</keyword>
<dbReference type="RefSeq" id="WP_138534964.1">
    <property type="nucleotide sequence ID" value="NZ_VANR01000002.1"/>
</dbReference>
<evidence type="ECO:0000313" key="2">
    <source>
        <dbReference type="EMBL" id="TMM31236.1"/>
    </source>
</evidence>
<organism evidence="2 3">
    <name type="scientific">Polaribacter aestuariivivens</name>
    <dbReference type="NCBI Taxonomy" id="2304626"/>
    <lineage>
        <taxon>Bacteria</taxon>
        <taxon>Pseudomonadati</taxon>
        <taxon>Bacteroidota</taxon>
        <taxon>Flavobacteriia</taxon>
        <taxon>Flavobacteriales</taxon>
        <taxon>Flavobacteriaceae</taxon>
    </lineage>
</organism>
<dbReference type="InterPro" id="IPR032307">
    <property type="entry name" value="PepSY_TM-like_2"/>
</dbReference>
<keyword evidence="1" id="KW-0812">Transmembrane</keyword>